<dbReference type="InterPro" id="IPR027370">
    <property type="entry name" value="Znf-RING_euk"/>
</dbReference>
<dbReference type="PROSITE" id="PS50089">
    <property type="entry name" value="ZF_RING_2"/>
    <property type="match status" value="1"/>
</dbReference>
<evidence type="ECO:0000256" key="1">
    <source>
        <dbReference type="ARBA" id="ARBA00004496"/>
    </source>
</evidence>
<dbReference type="InterPro" id="IPR001841">
    <property type="entry name" value="Znf_RING"/>
</dbReference>
<dbReference type="AlphaFoldDB" id="A0A1Y1I4N3"/>
<dbReference type="SMART" id="SM00757">
    <property type="entry name" value="CRA"/>
    <property type="match status" value="1"/>
</dbReference>
<gene>
    <name evidence="11" type="ORF">KFL_002600120</name>
</gene>
<evidence type="ECO:0000313" key="12">
    <source>
        <dbReference type="Proteomes" id="UP000054558"/>
    </source>
</evidence>
<feature type="domain" description="RING-Gid-type" evidence="10">
    <location>
        <begin position="330"/>
        <end position="373"/>
    </location>
</feature>
<dbReference type="GO" id="GO:0008270">
    <property type="term" value="F:zinc ion binding"/>
    <property type="evidence" value="ECO:0007669"/>
    <property type="project" value="UniProtKB-KW"/>
</dbReference>
<dbReference type="GO" id="GO:0061630">
    <property type="term" value="F:ubiquitin protein ligase activity"/>
    <property type="evidence" value="ECO:0007669"/>
    <property type="project" value="InterPro"/>
</dbReference>
<dbReference type="InterPro" id="IPR044063">
    <property type="entry name" value="ZF_RING_GID"/>
</dbReference>
<dbReference type="GO" id="GO:0005634">
    <property type="term" value="C:nucleus"/>
    <property type="evidence" value="ECO:0000318"/>
    <property type="project" value="GO_Central"/>
</dbReference>
<feature type="zinc finger region" description="RING-Gid-type" evidence="7">
    <location>
        <begin position="330"/>
        <end position="373"/>
    </location>
</feature>
<accession>A0A1Y1I4N3</accession>
<dbReference type="GO" id="GO:0043161">
    <property type="term" value="P:proteasome-mediated ubiquitin-dependent protein catabolic process"/>
    <property type="evidence" value="ECO:0000318"/>
    <property type="project" value="GO_Central"/>
</dbReference>
<keyword evidence="12" id="KW-1185">Reference proteome</keyword>
<name>A0A1Y1I4N3_KLENI</name>
<dbReference type="Pfam" id="PF10607">
    <property type="entry name" value="CTLH"/>
    <property type="match status" value="1"/>
</dbReference>
<organism evidence="11 12">
    <name type="scientific">Klebsormidium nitens</name>
    <name type="common">Green alga</name>
    <name type="synonym">Ulothrix nitens</name>
    <dbReference type="NCBI Taxonomy" id="105231"/>
    <lineage>
        <taxon>Eukaryota</taxon>
        <taxon>Viridiplantae</taxon>
        <taxon>Streptophyta</taxon>
        <taxon>Klebsormidiophyceae</taxon>
        <taxon>Klebsormidiales</taxon>
        <taxon>Klebsormidiaceae</taxon>
        <taxon>Klebsormidium</taxon>
    </lineage>
</organism>
<dbReference type="InterPro" id="IPR006594">
    <property type="entry name" value="LisH"/>
</dbReference>
<dbReference type="Proteomes" id="UP000054558">
    <property type="component" value="Unassembled WGS sequence"/>
</dbReference>
<dbReference type="InterPro" id="IPR013083">
    <property type="entry name" value="Znf_RING/FYVE/PHD"/>
</dbReference>
<dbReference type="GO" id="GO:0034657">
    <property type="term" value="C:GID complex"/>
    <property type="evidence" value="ECO:0000318"/>
    <property type="project" value="GO_Central"/>
</dbReference>
<comment type="subcellular location">
    <subcellularLocation>
        <location evidence="1">Cytoplasm</location>
    </subcellularLocation>
</comment>
<dbReference type="STRING" id="105231.A0A1Y1I4N3"/>
<sequence length="387" mass="43249">MDIQGMDDAFERVAKKQKTTYAKTNEVIEKLLENIKQAEQLAGSSPATGEILGGLQAKVNELGPQGQIAGAQKELAGALSKYGKLLDKSFTTDVSRACRNIFKSCQEEDLRQDLLNEVIAQHLFREGHFELGESFLQEADITIPDNMRQPFLEMYQILEQIRQHNLEPALEWARAHGPALRARHRSDFEFRLHQLHFVHLLHAQGRAPALLYARAHFGPFASTHMADIQRLMGCMLWVGKLPASPYADLLAESHWDAIAAEFRRECCCELGQSLESPLKVTISAGAQALPTLLKWATLLAENKLDLNVGKHLPVEIEMGRELQFHSIFACPVSREQSTAENPPMLLPCGHVLCKISIQKLAKGNSRAFKCPYCPQEATVGQCKQVHL</sequence>
<dbReference type="InterPro" id="IPR037683">
    <property type="entry name" value="Rmd5_dRing"/>
</dbReference>
<dbReference type="PROSITE" id="PS51867">
    <property type="entry name" value="ZF_RING_GID"/>
    <property type="match status" value="1"/>
</dbReference>
<dbReference type="InterPro" id="IPR024964">
    <property type="entry name" value="CTLH/CRA"/>
</dbReference>
<dbReference type="PANTHER" id="PTHR12170">
    <property type="entry name" value="MACROPHAGE ERYTHROBLAST ATTACHER-RELATED"/>
    <property type="match status" value="1"/>
</dbReference>
<dbReference type="Gene3D" id="3.30.40.10">
    <property type="entry name" value="Zinc/RING finger domain, C3HC4 (zinc finger)"/>
    <property type="match status" value="1"/>
</dbReference>
<proteinExistence type="predicted"/>
<evidence type="ECO:0000256" key="4">
    <source>
        <dbReference type="ARBA" id="ARBA00022771"/>
    </source>
</evidence>
<evidence type="ECO:0000259" key="10">
    <source>
        <dbReference type="PROSITE" id="PS51867"/>
    </source>
</evidence>
<dbReference type="SMART" id="SM00184">
    <property type="entry name" value="RING"/>
    <property type="match status" value="1"/>
</dbReference>
<evidence type="ECO:0000259" key="9">
    <source>
        <dbReference type="PROSITE" id="PS50897"/>
    </source>
</evidence>
<feature type="domain" description="RING-type" evidence="8">
    <location>
        <begin position="330"/>
        <end position="373"/>
    </location>
</feature>
<protein>
    <submittedName>
        <fullName evidence="11">Uncharacterized protein</fullName>
    </submittedName>
</protein>
<dbReference type="PANTHER" id="PTHR12170:SF3">
    <property type="entry name" value="GH10162P"/>
    <property type="match status" value="1"/>
</dbReference>
<keyword evidence="2" id="KW-0963">Cytoplasm</keyword>
<dbReference type="Pfam" id="PF13445">
    <property type="entry name" value="zf-RING_UBOX"/>
    <property type="match status" value="1"/>
</dbReference>
<dbReference type="GO" id="GO:0005737">
    <property type="term" value="C:cytoplasm"/>
    <property type="evidence" value="ECO:0000318"/>
    <property type="project" value="GO_Central"/>
</dbReference>
<evidence type="ECO:0000313" key="11">
    <source>
        <dbReference type="EMBL" id="GAQ85904.1"/>
    </source>
</evidence>
<reference evidence="11 12" key="1">
    <citation type="journal article" date="2014" name="Nat. Commun.">
        <title>Klebsormidium flaccidum genome reveals primary factors for plant terrestrial adaptation.</title>
        <authorList>
            <person name="Hori K."/>
            <person name="Maruyama F."/>
            <person name="Fujisawa T."/>
            <person name="Togashi T."/>
            <person name="Yamamoto N."/>
            <person name="Seo M."/>
            <person name="Sato S."/>
            <person name="Yamada T."/>
            <person name="Mori H."/>
            <person name="Tajima N."/>
            <person name="Moriyama T."/>
            <person name="Ikeuchi M."/>
            <person name="Watanabe M."/>
            <person name="Wada H."/>
            <person name="Kobayashi K."/>
            <person name="Saito M."/>
            <person name="Masuda T."/>
            <person name="Sasaki-Sekimoto Y."/>
            <person name="Mashiguchi K."/>
            <person name="Awai K."/>
            <person name="Shimojima M."/>
            <person name="Masuda S."/>
            <person name="Iwai M."/>
            <person name="Nobusawa T."/>
            <person name="Narise T."/>
            <person name="Kondo S."/>
            <person name="Saito H."/>
            <person name="Sato R."/>
            <person name="Murakawa M."/>
            <person name="Ihara Y."/>
            <person name="Oshima-Yamada Y."/>
            <person name="Ohtaka K."/>
            <person name="Satoh M."/>
            <person name="Sonobe K."/>
            <person name="Ishii M."/>
            <person name="Ohtani R."/>
            <person name="Kanamori-Sato M."/>
            <person name="Honoki R."/>
            <person name="Miyazaki D."/>
            <person name="Mochizuki H."/>
            <person name="Umetsu J."/>
            <person name="Higashi K."/>
            <person name="Shibata D."/>
            <person name="Kamiya Y."/>
            <person name="Sato N."/>
            <person name="Nakamura Y."/>
            <person name="Tabata S."/>
            <person name="Ida S."/>
            <person name="Kurokawa K."/>
            <person name="Ohta H."/>
        </authorList>
    </citation>
    <scope>NUCLEOTIDE SEQUENCE [LARGE SCALE GENOMIC DNA]</scope>
    <source>
        <strain evidence="11 12">NIES-2285</strain>
    </source>
</reference>
<keyword evidence="4 6" id="KW-0863">Zinc-finger</keyword>
<dbReference type="InterPro" id="IPR013144">
    <property type="entry name" value="CRA_dom"/>
</dbReference>
<dbReference type="OMA" id="LIRECKM"/>
<evidence type="ECO:0000259" key="8">
    <source>
        <dbReference type="PROSITE" id="PS50089"/>
    </source>
</evidence>
<keyword evidence="5" id="KW-0862">Zinc</keyword>
<evidence type="ECO:0000256" key="7">
    <source>
        <dbReference type="PROSITE-ProRule" id="PRU01215"/>
    </source>
</evidence>
<dbReference type="InterPro" id="IPR006595">
    <property type="entry name" value="CTLH_C"/>
</dbReference>
<evidence type="ECO:0000256" key="3">
    <source>
        <dbReference type="ARBA" id="ARBA00022723"/>
    </source>
</evidence>
<evidence type="ECO:0000256" key="2">
    <source>
        <dbReference type="ARBA" id="ARBA00022490"/>
    </source>
</evidence>
<evidence type="ECO:0000256" key="5">
    <source>
        <dbReference type="ARBA" id="ARBA00022833"/>
    </source>
</evidence>
<dbReference type="EMBL" id="DF237209">
    <property type="protein sequence ID" value="GAQ85904.1"/>
    <property type="molecule type" value="Genomic_DNA"/>
</dbReference>
<dbReference type="OrthoDB" id="1933281at2759"/>
<dbReference type="PROSITE" id="PS50896">
    <property type="entry name" value="LISH"/>
    <property type="match status" value="1"/>
</dbReference>
<dbReference type="PROSITE" id="PS50897">
    <property type="entry name" value="CTLH"/>
    <property type="match status" value="1"/>
</dbReference>
<feature type="domain" description="CTLH" evidence="9">
    <location>
        <begin position="150"/>
        <end position="208"/>
    </location>
</feature>
<dbReference type="InterPro" id="IPR045098">
    <property type="entry name" value="Fyv10_fam"/>
</dbReference>
<keyword evidence="3" id="KW-0479">Metal-binding</keyword>
<dbReference type="SMART" id="SM00668">
    <property type="entry name" value="CTLH"/>
    <property type="match status" value="1"/>
</dbReference>
<dbReference type="CDD" id="cd16652">
    <property type="entry name" value="dRING_Rmd5p-like"/>
    <property type="match status" value="1"/>
</dbReference>
<dbReference type="SUPFAM" id="SSF57850">
    <property type="entry name" value="RING/U-box"/>
    <property type="match status" value="1"/>
</dbReference>
<dbReference type="FunFam" id="3.30.40.10:FF:000143">
    <property type="entry name" value="Regulator of gluconeogenesis Rmd5"/>
    <property type="match status" value="1"/>
</dbReference>
<evidence type="ECO:0000256" key="6">
    <source>
        <dbReference type="PROSITE-ProRule" id="PRU00175"/>
    </source>
</evidence>